<evidence type="ECO:0000313" key="2">
    <source>
        <dbReference type="Proteomes" id="UP000515733"/>
    </source>
</evidence>
<organism evidence="1 2">
    <name type="scientific">Denitratisoma oestradiolicum</name>
    <dbReference type="NCBI Taxonomy" id="311182"/>
    <lineage>
        <taxon>Bacteria</taxon>
        <taxon>Pseudomonadati</taxon>
        <taxon>Pseudomonadota</taxon>
        <taxon>Betaproteobacteria</taxon>
        <taxon>Nitrosomonadales</taxon>
        <taxon>Sterolibacteriaceae</taxon>
        <taxon>Denitratisoma</taxon>
    </lineage>
</organism>
<dbReference type="KEGG" id="doe:DENOEST_2616"/>
<dbReference type="Proteomes" id="UP000515733">
    <property type="component" value="Chromosome"/>
</dbReference>
<name>A0A6S6XY15_9PROT</name>
<proteinExistence type="predicted"/>
<gene>
    <name evidence="1" type="ORF">DENOEST_2616</name>
</gene>
<evidence type="ECO:0000313" key="1">
    <source>
        <dbReference type="EMBL" id="CAB1369781.1"/>
    </source>
</evidence>
<dbReference type="EMBL" id="LR778301">
    <property type="protein sequence ID" value="CAB1369781.1"/>
    <property type="molecule type" value="Genomic_DNA"/>
</dbReference>
<dbReference type="AlphaFoldDB" id="A0A6S6XY15"/>
<keyword evidence="2" id="KW-1185">Reference proteome</keyword>
<reference evidence="1 2" key="1">
    <citation type="submission" date="2020-03" db="EMBL/GenBank/DDBJ databases">
        <authorList>
            <consortium name="Genoscope - CEA"/>
            <person name="William W."/>
        </authorList>
    </citation>
    <scope>NUCLEOTIDE SEQUENCE [LARGE SCALE GENOMIC DNA]</scope>
    <source>
        <strain evidence="2">DSM 16959</strain>
    </source>
</reference>
<protein>
    <submittedName>
        <fullName evidence="1">Uncharacterized protein</fullName>
    </submittedName>
</protein>
<dbReference type="RefSeq" id="WP_232096501.1">
    <property type="nucleotide sequence ID" value="NZ_LR778301.1"/>
</dbReference>
<sequence>MNQDVEMHGKTVWRKPDGAPISCTEKIKVLNQNLEELRQVAQDALDDAVLMGCSEAQIKAAFSALLEDLRSAFPEQVSTEDET</sequence>
<accession>A0A6S6XY15</accession>